<dbReference type="STRING" id="1797711.A2870_01120"/>
<reference evidence="2 3" key="1">
    <citation type="journal article" date="2016" name="Nat. Commun.">
        <title>Thousands of microbial genomes shed light on interconnected biogeochemical processes in an aquifer system.</title>
        <authorList>
            <person name="Anantharaman K."/>
            <person name="Brown C.T."/>
            <person name="Hug L.A."/>
            <person name="Sharon I."/>
            <person name="Castelle C.J."/>
            <person name="Probst A.J."/>
            <person name="Thomas B.C."/>
            <person name="Singh A."/>
            <person name="Wilkins M.J."/>
            <person name="Karaoz U."/>
            <person name="Brodie E.L."/>
            <person name="Williams K.H."/>
            <person name="Hubbard S.S."/>
            <person name="Banfield J.F."/>
        </authorList>
    </citation>
    <scope>NUCLEOTIDE SEQUENCE [LARGE SCALE GENOMIC DNA]</scope>
</reference>
<dbReference type="InterPro" id="IPR043723">
    <property type="entry name" value="DUF5665"/>
</dbReference>
<evidence type="ECO:0000313" key="2">
    <source>
        <dbReference type="EMBL" id="OGD88113.1"/>
    </source>
</evidence>
<protein>
    <submittedName>
        <fullName evidence="2">Uncharacterized protein</fullName>
    </submittedName>
</protein>
<sequence>MDEEKTNQKTEGPEQGRRTVEKYYIEVSASPLKRFIIGLVGGIGWGVGLTIGTGVIIYLLSFFIAKIDFVPILGSFLADVIKSAQGNLNTR</sequence>
<keyword evidence="1" id="KW-0812">Transmembrane</keyword>
<proteinExistence type="predicted"/>
<feature type="transmembrane region" description="Helical" evidence="1">
    <location>
        <begin position="35"/>
        <end position="60"/>
    </location>
</feature>
<evidence type="ECO:0000313" key="3">
    <source>
        <dbReference type="Proteomes" id="UP000179102"/>
    </source>
</evidence>
<name>A0A1F5G890_9BACT</name>
<gene>
    <name evidence="2" type="ORF">A2870_01120</name>
</gene>
<dbReference type="EMBL" id="MFAZ01000003">
    <property type="protein sequence ID" value="OGD88113.1"/>
    <property type="molecule type" value="Genomic_DNA"/>
</dbReference>
<accession>A0A1F5G890</accession>
<dbReference type="Proteomes" id="UP000179102">
    <property type="component" value="Unassembled WGS sequence"/>
</dbReference>
<dbReference type="Pfam" id="PF18910">
    <property type="entry name" value="DUF5665"/>
    <property type="match status" value="1"/>
</dbReference>
<organism evidence="2 3">
    <name type="scientific">Candidatus Curtissbacteria bacterium RIFCSPHIGHO2_01_FULL_41_11</name>
    <dbReference type="NCBI Taxonomy" id="1797711"/>
    <lineage>
        <taxon>Bacteria</taxon>
        <taxon>Candidatus Curtissiibacteriota</taxon>
    </lineage>
</organism>
<dbReference type="AlphaFoldDB" id="A0A1F5G890"/>
<keyword evidence="1" id="KW-0472">Membrane</keyword>
<keyword evidence="1" id="KW-1133">Transmembrane helix</keyword>
<evidence type="ECO:0000256" key="1">
    <source>
        <dbReference type="SAM" id="Phobius"/>
    </source>
</evidence>
<comment type="caution">
    <text evidence="2">The sequence shown here is derived from an EMBL/GenBank/DDBJ whole genome shotgun (WGS) entry which is preliminary data.</text>
</comment>